<keyword evidence="6 11" id="KW-0472">Membrane</keyword>
<keyword evidence="5 11" id="KW-1133">Transmembrane helix</keyword>
<gene>
    <name evidence="13" type="ORF">NCCP691_26470</name>
</gene>
<comment type="subcellular location">
    <subcellularLocation>
        <location evidence="1">Cell membrane</location>
        <topology evidence="1">Multi-pass membrane protein</topology>
    </subcellularLocation>
</comment>
<dbReference type="RefSeq" id="WP_220809055.1">
    <property type="nucleotide sequence ID" value="NZ_BPMK01000011.1"/>
</dbReference>
<evidence type="ECO:0000256" key="6">
    <source>
        <dbReference type="ARBA" id="ARBA00023136"/>
    </source>
</evidence>
<evidence type="ECO:0000256" key="8">
    <source>
        <dbReference type="PROSITE-ProRule" id="PRU00284"/>
    </source>
</evidence>
<keyword evidence="3" id="KW-0488">Methylation</keyword>
<feature type="transmembrane region" description="Helical" evidence="11">
    <location>
        <begin position="189"/>
        <end position="211"/>
    </location>
</feature>
<feature type="compositionally biased region" description="Low complexity" evidence="10">
    <location>
        <begin position="522"/>
        <end position="551"/>
    </location>
</feature>
<dbReference type="Pfam" id="PF00015">
    <property type="entry name" value="MCPsignal"/>
    <property type="match status" value="1"/>
</dbReference>
<feature type="coiled-coil region" evidence="9">
    <location>
        <begin position="472"/>
        <end position="510"/>
    </location>
</feature>
<dbReference type="InterPro" id="IPR004090">
    <property type="entry name" value="Chemotax_Me-accpt_rcpt"/>
</dbReference>
<dbReference type="SMART" id="SM00283">
    <property type="entry name" value="MA"/>
    <property type="match status" value="1"/>
</dbReference>
<dbReference type="InterPro" id="IPR033480">
    <property type="entry name" value="sCache_2"/>
</dbReference>
<dbReference type="PANTHER" id="PTHR43531:SF14">
    <property type="entry name" value="METHYL-ACCEPTING CHEMOTAXIS PROTEIN I-RELATED"/>
    <property type="match status" value="1"/>
</dbReference>
<comment type="caution">
    <text evidence="13">The sequence shown here is derived from an EMBL/GenBank/DDBJ whole genome shotgun (WGS) entry which is preliminary data.</text>
</comment>
<evidence type="ECO:0000256" key="11">
    <source>
        <dbReference type="SAM" id="Phobius"/>
    </source>
</evidence>
<proteinExistence type="inferred from homology"/>
<keyword evidence="2" id="KW-1003">Cell membrane</keyword>
<dbReference type="CDD" id="cd11386">
    <property type="entry name" value="MCP_signal"/>
    <property type="match status" value="1"/>
</dbReference>
<feature type="compositionally biased region" description="Low complexity" evidence="10">
    <location>
        <begin position="559"/>
        <end position="570"/>
    </location>
</feature>
<dbReference type="PRINTS" id="PR00260">
    <property type="entry name" value="CHEMTRNSDUCR"/>
</dbReference>
<evidence type="ECO:0000256" key="2">
    <source>
        <dbReference type="ARBA" id="ARBA00022475"/>
    </source>
</evidence>
<evidence type="ECO:0000313" key="13">
    <source>
        <dbReference type="EMBL" id="GIZ52633.1"/>
    </source>
</evidence>
<dbReference type="EMBL" id="BPMK01000011">
    <property type="protein sequence ID" value="GIZ52633.1"/>
    <property type="molecule type" value="Genomic_DNA"/>
</dbReference>
<dbReference type="InterPro" id="IPR051310">
    <property type="entry name" value="MCP_chemotaxis"/>
</dbReference>
<evidence type="ECO:0000256" key="1">
    <source>
        <dbReference type="ARBA" id="ARBA00004651"/>
    </source>
</evidence>
<dbReference type="PANTHER" id="PTHR43531">
    <property type="entry name" value="PROTEIN ICFG"/>
    <property type="match status" value="1"/>
</dbReference>
<evidence type="ECO:0000256" key="7">
    <source>
        <dbReference type="ARBA" id="ARBA00029447"/>
    </source>
</evidence>
<dbReference type="Gene3D" id="3.30.450.20">
    <property type="entry name" value="PAS domain"/>
    <property type="match status" value="1"/>
</dbReference>
<dbReference type="Gene3D" id="1.10.287.950">
    <property type="entry name" value="Methyl-accepting chemotaxis protein"/>
    <property type="match status" value="1"/>
</dbReference>
<evidence type="ECO:0000313" key="14">
    <source>
        <dbReference type="Proteomes" id="UP000887222"/>
    </source>
</evidence>
<name>A0ABQ4Q687_9BURK</name>
<protein>
    <submittedName>
        <fullName evidence="13">Methyl-accepting chemotaxis protein</fullName>
    </submittedName>
</protein>
<organism evidence="13 14">
    <name type="scientific">Noviherbaspirillum aridicola</name>
    <dbReference type="NCBI Taxonomy" id="2849687"/>
    <lineage>
        <taxon>Bacteria</taxon>
        <taxon>Pseudomonadati</taxon>
        <taxon>Pseudomonadota</taxon>
        <taxon>Betaproteobacteria</taxon>
        <taxon>Burkholderiales</taxon>
        <taxon>Oxalobacteraceae</taxon>
        <taxon>Noviherbaspirillum</taxon>
    </lineage>
</organism>
<accession>A0ABQ4Q687</accession>
<dbReference type="SUPFAM" id="SSF58104">
    <property type="entry name" value="Methyl-accepting chemotaxis protein (MCP) signaling domain"/>
    <property type="match status" value="1"/>
</dbReference>
<comment type="similarity">
    <text evidence="7">Belongs to the methyl-accepting chemotaxis (MCP) protein family.</text>
</comment>
<feature type="region of interest" description="Disordered" evidence="10">
    <location>
        <begin position="519"/>
        <end position="577"/>
    </location>
</feature>
<dbReference type="PROSITE" id="PS50111">
    <property type="entry name" value="CHEMOTAXIS_TRANSDUC_2"/>
    <property type="match status" value="1"/>
</dbReference>
<keyword evidence="9" id="KW-0175">Coiled coil</keyword>
<dbReference type="Proteomes" id="UP000887222">
    <property type="component" value="Unassembled WGS sequence"/>
</dbReference>
<dbReference type="Pfam" id="PF17200">
    <property type="entry name" value="sCache_2"/>
    <property type="match status" value="1"/>
</dbReference>
<sequence length="577" mass="61269">MKWSFRKKLFAPLVIAWISLWAITLTDMYSNKVRRLEERQLSLRYATQIGLSVVQEYAALAAAGKMSVEEAQKQALARVKAMRFGEDGYLTVISSRAAVVMHPLKPELDGKDMGDYKDPAGNYLFRDMAAIAKGKGEGWVEYVWPKPGHPDQSKVFPKGSYVLTYKPWDWSFVTGVYLDDLTDALISDFWRAFLMLTIVGIFLNGSILLVIRSVERSIGGDPDDAAEVARRIAGGDLTSPVVLRKNDGGSLLSAMKTMQDSLLGIVSQVRSGTESISTASGQIAAGNLDLSSRTEQQAASLEETASSMEELTSTVRQNAENARQANQMAIAASEVAGKGGEVVHQVVETMSEINASAGKIVDIIGVIDGIAFQTNILALNAAVEAARAGEQGRGFAVVAAEVRTLAQRSASAAREIKELIGNSVQKVNDGSALVDQAGATMQDVVASVRRVADLIGEIAAASDEQTAGIEQVNQAIAQMDQVTQQNAALVEEAAAASDSMQKQAKELAESVSVFKLSTGGDAAPAPVRAPRQPTAARPAPAARSSVPARRPAAPPAPASAPARASLPVAAGDDWDEF</sequence>
<evidence type="ECO:0000256" key="10">
    <source>
        <dbReference type="SAM" id="MobiDB-lite"/>
    </source>
</evidence>
<keyword evidence="14" id="KW-1185">Reference proteome</keyword>
<dbReference type="InterPro" id="IPR004089">
    <property type="entry name" value="MCPsignal_dom"/>
</dbReference>
<feature type="domain" description="Methyl-accepting transducer" evidence="12">
    <location>
        <begin position="272"/>
        <end position="501"/>
    </location>
</feature>
<keyword evidence="4 11" id="KW-0812">Transmembrane</keyword>
<evidence type="ECO:0000256" key="5">
    <source>
        <dbReference type="ARBA" id="ARBA00022989"/>
    </source>
</evidence>
<feature type="coiled-coil region" evidence="9">
    <location>
        <begin position="291"/>
        <end position="328"/>
    </location>
</feature>
<evidence type="ECO:0000256" key="3">
    <source>
        <dbReference type="ARBA" id="ARBA00022481"/>
    </source>
</evidence>
<keyword evidence="8" id="KW-0807">Transducer</keyword>
<evidence type="ECO:0000256" key="9">
    <source>
        <dbReference type="SAM" id="Coils"/>
    </source>
</evidence>
<evidence type="ECO:0000256" key="4">
    <source>
        <dbReference type="ARBA" id="ARBA00022692"/>
    </source>
</evidence>
<dbReference type="SMART" id="SM01049">
    <property type="entry name" value="Cache_2"/>
    <property type="match status" value="1"/>
</dbReference>
<reference evidence="13 14" key="1">
    <citation type="journal article" date="2022" name="Int. J. Syst. Evol. Microbiol.">
        <title>Noviherbaspirillum aridicola sp. nov., isolated from an arid soil in Pakistan.</title>
        <authorList>
            <person name="Khan I.U."/>
            <person name="Saqib M."/>
            <person name="Amin A."/>
            <person name="Hussain F."/>
            <person name="Li L."/>
            <person name="Liu Y.H."/>
            <person name="Fang B.Z."/>
            <person name="Ahmed I."/>
            <person name="Li W.J."/>
        </authorList>
    </citation>
    <scope>NUCLEOTIDE SEQUENCE [LARGE SCALE GENOMIC DNA]</scope>
    <source>
        <strain evidence="13 14">NCCP-691</strain>
    </source>
</reference>
<evidence type="ECO:0000259" key="12">
    <source>
        <dbReference type="PROSITE" id="PS50111"/>
    </source>
</evidence>